<dbReference type="GO" id="GO:0005524">
    <property type="term" value="F:ATP binding"/>
    <property type="evidence" value="ECO:0007669"/>
    <property type="project" value="UniProtKB-KW"/>
</dbReference>
<evidence type="ECO:0000256" key="5">
    <source>
        <dbReference type="ARBA" id="ARBA00022496"/>
    </source>
</evidence>
<evidence type="ECO:0000256" key="8">
    <source>
        <dbReference type="ARBA" id="ARBA00023004"/>
    </source>
</evidence>
<gene>
    <name evidence="12" type="ORF">SAMN02745887_00541</name>
</gene>
<evidence type="ECO:0000256" key="4">
    <source>
        <dbReference type="ARBA" id="ARBA00022475"/>
    </source>
</evidence>
<dbReference type="SUPFAM" id="SSF52540">
    <property type="entry name" value="P-loop containing nucleoside triphosphate hydrolases"/>
    <property type="match status" value="1"/>
</dbReference>
<keyword evidence="4" id="KW-1003">Cell membrane</keyword>
<evidence type="ECO:0000259" key="11">
    <source>
        <dbReference type="PROSITE" id="PS50893"/>
    </source>
</evidence>
<dbReference type="InterPro" id="IPR003593">
    <property type="entry name" value="AAA+_ATPase"/>
</dbReference>
<dbReference type="OrthoDB" id="5296765at2"/>
<dbReference type="InterPro" id="IPR017871">
    <property type="entry name" value="ABC_transporter-like_CS"/>
</dbReference>
<keyword evidence="3" id="KW-0813">Transport</keyword>
<dbReference type="InterPro" id="IPR027417">
    <property type="entry name" value="P-loop_NTPase"/>
</dbReference>
<evidence type="ECO:0000313" key="13">
    <source>
        <dbReference type="Proteomes" id="UP000186513"/>
    </source>
</evidence>
<dbReference type="Proteomes" id="UP000186513">
    <property type="component" value="Unassembled WGS sequence"/>
</dbReference>
<dbReference type="CDD" id="cd03214">
    <property type="entry name" value="ABC_Iron-Siderophores_B12_Hemin"/>
    <property type="match status" value="1"/>
</dbReference>
<organism evidence="12 13">
    <name type="scientific">Chitinimonas taiwanensis DSM 18899</name>
    <dbReference type="NCBI Taxonomy" id="1121279"/>
    <lineage>
        <taxon>Bacteria</taxon>
        <taxon>Pseudomonadati</taxon>
        <taxon>Pseudomonadota</taxon>
        <taxon>Betaproteobacteria</taxon>
        <taxon>Neisseriales</taxon>
        <taxon>Chitinibacteraceae</taxon>
        <taxon>Chitinimonas</taxon>
    </lineage>
</organism>
<dbReference type="PROSITE" id="PS00211">
    <property type="entry name" value="ABC_TRANSPORTER_1"/>
    <property type="match status" value="1"/>
</dbReference>
<keyword evidence="13" id="KW-1185">Reference proteome</keyword>
<dbReference type="SMART" id="SM00382">
    <property type="entry name" value="AAA"/>
    <property type="match status" value="1"/>
</dbReference>
<keyword evidence="6" id="KW-0547">Nucleotide-binding</keyword>
<feature type="domain" description="ABC transporter" evidence="11">
    <location>
        <begin position="20"/>
        <end position="256"/>
    </location>
</feature>
<dbReference type="InterPro" id="IPR003439">
    <property type="entry name" value="ABC_transporter-like_ATP-bd"/>
</dbReference>
<dbReference type="PANTHER" id="PTHR42771:SF2">
    <property type="entry name" value="IRON(3+)-HYDROXAMATE IMPORT ATP-BINDING PROTEIN FHUC"/>
    <property type="match status" value="1"/>
</dbReference>
<sequence length="283" mass="30009">MPRRAPAYAMHTATLPPAGLRAEQLSVSLAGVNILQQLDVSFPAGKVSALCGPNGCGKSTLLKTLAGLIKPVGGHAWLGEEAVSSLSPAERARRMAMLAQSSLTPAGMTVAELVACGRFVHTGLGERVSREDQRWIDWAISTTELDALRERELAALSGGERQRAWIAMALAQGGRVLLLDEPTTFLDVRHQIEVLQLVRALNHSHGLTVVWVLHDLNQAAAFSDHMVLMQAGRIAAAGSPAEVATPATLEAVFGVPMWRGLVDGQPVCLPRLASQPSEAAACV</sequence>
<keyword evidence="5" id="KW-0410">Iron transport</keyword>
<dbReference type="PANTHER" id="PTHR42771">
    <property type="entry name" value="IRON(3+)-HYDROXAMATE IMPORT ATP-BINDING PROTEIN FHUC"/>
    <property type="match status" value="1"/>
</dbReference>
<dbReference type="EMBL" id="FPKR01000002">
    <property type="protein sequence ID" value="SFZ72138.1"/>
    <property type="molecule type" value="Genomic_DNA"/>
</dbReference>
<evidence type="ECO:0000256" key="10">
    <source>
        <dbReference type="ARBA" id="ARBA00023136"/>
    </source>
</evidence>
<evidence type="ECO:0000256" key="1">
    <source>
        <dbReference type="ARBA" id="ARBA00004202"/>
    </source>
</evidence>
<comment type="similarity">
    <text evidence="2">Belongs to the ABC transporter superfamily.</text>
</comment>
<dbReference type="Pfam" id="PF00005">
    <property type="entry name" value="ABC_tran"/>
    <property type="match status" value="1"/>
</dbReference>
<dbReference type="PROSITE" id="PS50893">
    <property type="entry name" value="ABC_TRANSPORTER_2"/>
    <property type="match status" value="1"/>
</dbReference>
<keyword evidence="10" id="KW-0472">Membrane</keyword>
<comment type="subcellular location">
    <subcellularLocation>
        <location evidence="1">Cell membrane</location>
        <topology evidence="1">Peripheral membrane protein</topology>
    </subcellularLocation>
</comment>
<evidence type="ECO:0000256" key="2">
    <source>
        <dbReference type="ARBA" id="ARBA00005417"/>
    </source>
</evidence>
<protein>
    <submittedName>
        <fullName evidence="12">Iron complex transport system ATP-binding protein</fullName>
    </submittedName>
</protein>
<accession>A0A1K2H6W2</accession>
<evidence type="ECO:0000256" key="6">
    <source>
        <dbReference type="ARBA" id="ARBA00022741"/>
    </source>
</evidence>
<keyword evidence="7 12" id="KW-0067">ATP-binding</keyword>
<keyword evidence="9" id="KW-0406">Ion transport</keyword>
<dbReference type="InterPro" id="IPR051535">
    <property type="entry name" value="Siderophore_ABC-ATPase"/>
</dbReference>
<proteinExistence type="inferred from homology"/>
<evidence type="ECO:0000256" key="7">
    <source>
        <dbReference type="ARBA" id="ARBA00022840"/>
    </source>
</evidence>
<evidence type="ECO:0000256" key="3">
    <source>
        <dbReference type="ARBA" id="ARBA00022448"/>
    </source>
</evidence>
<evidence type="ECO:0000313" key="12">
    <source>
        <dbReference type="EMBL" id="SFZ72138.1"/>
    </source>
</evidence>
<evidence type="ECO:0000256" key="9">
    <source>
        <dbReference type="ARBA" id="ARBA00023065"/>
    </source>
</evidence>
<dbReference type="GO" id="GO:0016887">
    <property type="term" value="F:ATP hydrolysis activity"/>
    <property type="evidence" value="ECO:0007669"/>
    <property type="project" value="InterPro"/>
</dbReference>
<dbReference type="Gene3D" id="3.40.50.300">
    <property type="entry name" value="P-loop containing nucleotide triphosphate hydrolases"/>
    <property type="match status" value="1"/>
</dbReference>
<dbReference type="GO" id="GO:0006826">
    <property type="term" value="P:iron ion transport"/>
    <property type="evidence" value="ECO:0007669"/>
    <property type="project" value="UniProtKB-KW"/>
</dbReference>
<name>A0A1K2H6W2_9NEIS</name>
<dbReference type="STRING" id="1121279.SAMN02745887_00541"/>
<reference evidence="12 13" key="1">
    <citation type="submission" date="2016-11" db="EMBL/GenBank/DDBJ databases">
        <authorList>
            <person name="Jaros S."/>
            <person name="Januszkiewicz K."/>
            <person name="Wedrychowicz H."/>
        </authorList>
    </citation>
    <scope>NUCLEOTIDE SEQUENCE [LARGE SCALE GENOMIC DNA]</scope>
    <source>
        <strain evidence="12 13">DSM 18899</strain>
    </source>
</reference>
<dbReference type="GO" id="GO:0005886">
    <property type="term" value="C:plasma membrane"/>
    <property type="evidence" value="ECO:0007669"/>
    <property type="project" value="UniProtKB-SubCell"/>
</dbReference>
<dbReference type="AlphaFoldDB" id="A0A1K2H6W2"/>
<dbReference type="FunFam" id="3.40.50.300:FF:000134">
    <property type="entry name" value="Iron-enterobactin ABC transporter ATP-binding protein"/>
    <property type="match status" value="1"/>
</dbReference>
<keyword evidence="8" id="KW-0408">Iron</keyword>